<evidence type="ECO:0000259" key="3">
    <source>
        <dbReference type="Pfam" id="PF09130"/>
    </source>
</evidence>
<name>A0A165XE49_9AGAM</name>
<feature type="domain" description="Phosphogluconate dehydrogenase NAD-binding putative C-terminal" evidence="3">
    <location>
        <begin position="229"/>
        <end position="295"/>
    </location>
</feature>
<evidence type="ECO:0000259" key="2">
    <source>
        <dbReference type="Pfam" id="PF03446"/>
    </source>
</evidence>
<protein>
    <submittedName>
        <fullName evidence="4">6-phosphogluconate dehydrogenase C-terminal domain-like protein</fullName>
    </submittedName>
</protein>
<dbReference type="InterPro" id="IPR008927">
    <property type="entry name" value="6-PGluconate_DH-like_C_sf"/>
</dbReference>
<dbReference type="STRING" id="436010.A0A165XE49"/>
<keyword evidence="5" id="KW-1185">Reference proteome</keyword>
<dbReference type="Proteomes" id="UP000076532">
    <property type="component" value="Unassembled WGS sequence"/>
</dbReference>
<gene>
    <name evidence="4" type="ORF">FIBSPDRAFT_922675</name>
</gene>
<organism evidence="4 5">
    <name type="scientific">Athelia psychrophila</name>
    <dbReference type="NCBI Taxonomy" id="1759441"/>
    <lineage>
        <taxon>Eukaryota</taxon>
        <taxon>Fungi</taxon>
        <taxon>Dikarya</taxon>
        <taxon>Basidiomycota</taxon>
        <taxon>Agaricomycotina</taxon>
        <taxon>Agaricomycetes</taxon>
        <taxon>Agaricomycetidae</taxon>
        <taxon>Atheliales</taxon>
        <taxon>Atheliaceae</taxon>
        <taxon>Athelia</taxon>
    </lineage>
</organism>
<dbReference type="PANTHER" id="PTHR43580">
    <property type="entry name" value="OXIDOREDUCTASE GLYR1-RELATED"/>
    <property type="match status" value="1"/>
</dbReference>
<sequence>MSDPSCRCTWLGKEPFLLRSPGPCIAIVSAGTMGAAVASALTSRGCTVLTHLTGRSADTRQRAAEAGMQDGGSLKEIAQRARWVLSIMPPSSAEKFATDFLAALHDTDAETTGTQPSVVFVNCNTVNPETIKRIAGHFAGTGVPFIDATILGISPEGGYSPKFYASAGHADRDVLLEFAGLARWGLPVVPLVEEGAGVGDASALKMAYSGILKGTIGLHTTMILAAHAASPATATALMEELHASQPAILTGLSKSIPIMFPKAYRWVREMEEMAGFVEGEEREIYRGMEKLYARIAESVEQDGEDVRVLRKFIEDAQKASDSGSGLVEI</sequence>
<dbReference type="Pfam" id="PF03446">
    <property type="entry name" value="NAD_binding_2"/>
    <property type="match status" value="1"/>
</dbReference>
<reference evidence="4 5" key="1">
    <citation type="journal article" date="2016" name="Mol. Biol. Evol.">
        <title>Comparative Genomics of Early-Diverging Mushroom-Forming Fungi Provides Insights into the Origins of Lignocellulose Decay Capabilities.</title>
        <authorList>
            <person name="Nagy L.G."/>
            <person name="Riley R."/>
            <person name="Tritt A."/>
            <person name="Adam C."/>
            <person name="Daum C."/>
            <person name="Floudas D."/>
            <person name="Sun H."/>
            <person name="Yadav J.S."/>
            <person name="Pangilinan J."/>
            <person name="Larsson K.H."/>
            <person name="Matsuura K."/>
            <person name="Barry K."/>
            <person name="Labutti K."/>
            <person name="Kuo R."/>
            <person name="Ohm R.A."/>
            <person name="Bhattacharya S.S."/>
            <person name="Shirouzu T."/>
            <person name="Yoshinaga Y."/>
            <person name="Martin F.M."/>
            <person name="Grigoriev I.V."/>
            <person name="Hibbett D.S."/>
        </authorList>
    </citation>
    <scope>NUCLEOTIDE SEQUENCE [LARGE SCALE GENOMIC DNA]</scope>
    <source>
        <strain evidence="4 5">CBS 109695</strain>
    </source>
</reference>
<dbReference type="GO" id="GO:0050661">
    <property type="term" value="F:NADP binding"/>
    <property type="evidence" value="ECO:0007669"/>
    <property type="project" value="InterPro"/>
</dbReference>
<accession>A0A165XE49</accession>
<dbReference type="InterPro" id="IPR015814">
    <property type="entry name" value="Pgluconate_DH_NAD-bd_C"/>
</dbReference>
<dbReference type="Pfam" id="PF09130">
    <property type="entry name" value="DUF1932"/>
    <property type="match status" value="1"/>
</dbReference>
<dbReference type="OrthoDB" id="9988102at2759"/>
<dbReference type="SUPFAM" id="SSF48179">
    <property type="entry name" value="6-phosphogluconate dehydrogenase C-terminal domain-like"/>
    <property type="match status" value="1"/>
</dbReference>
<feature type="domain" description="6-phosphogluconate dehydrogenase NADP-binding" evidence="2">
    <location>
        <begin position="25"/>
        <end position="152"/>
    </location>
</feature>
<comment type="similarity">
    <text evidence="1">Belongs to the HIBADH-related family. NP60 subfamily.</text>
</comment>
<dbReference type="InterPro" id="IPR036291">
    <property type="entry name" value="NAD(P)-bd_dom_sf"/>
</dbReference>
<dbReference type="AlphaFoldDB" id="A0A165XE49"/>
<dbReference type="InterPro" id="IPR006115">
    <property type="entry name" value="6PGDH_NADP-bd"/>
</dbReference>
<dbReference type="SUPFAM" id="SSF51735">
    <property type="entry name" value="NAD(P)-binding Rossmann-fold domains"/>
    <property type="match status" value="1"/>
</dbReference>
<dbReference type="EMBL" id="KV417721">
    <property type="protein sequence ID" value="KZP08456.1"/>
    <property type="molecule type" value="Genomic_DNA"/>
</dbReference>
<dbReference type="Gene3D" id="3.40.50.720">
    <property type="entry name" value="NAD(P)-binding Rossmann-like Domain"/>
    <property type="match status" value="1"/>
</dbReference>
<evidence type="ECO:0000256" key="1">
    <source>
        <dbReference type="ARBA" id="ARBA00007598"/>
    </source>
</evidence>
<dbReference type="PANTHER" id="PTHR43580:SF2">
    <property type="entry name" value="CYTOKINE-LIKE NUCLEAR FACTOR N-PAC"/>
    <property type="match status" value="1"/>
</dbReference>
<proteinExistence type="inferred from homology"/>
<dbReference type="InterPro" id="IPR051265">
    <property type="entry name" value="HIBADH-related_NP60_sf"/>
</dbReference>
<evidence type="ECO:0000313" key="5">
    <source>
        <dbReference type="Proteomes" id="UP000076532"/>
    </source>
</evidence>
<evidence type="ECO:0000313" key="4">
    <source>
        <dbReference type="EMBL" id="KZP08456.1"/>
    </source>
</evidence>